<comment type="caution">
    <text evidence="1">The sequence shown here is derived from an EMBL/GenBank/DDBJ whole genome shotgun (WGS) entry which is preliminary data.</text>
</comment>
<reference evidence="1 2" key="1">
    <citation type="journal article" date="2018" name="Arch. Microbiol.">
        <title>New insights into the metabolic potential of the phototrophic purple bacterium Rhodopila globiformis DSM 161(T) from its draft genome sequence and evidence for a vanadium-dependent nitrogenase.</title>
        <authorList>
            <person name="Imhoff J.F."/>
            <person name="Rahn T."/>
            <person name="Kunzel S."/>
            <person name="Neulinger S.C."/>
        </authorList>
    </citation>
    <scope>NUCLEOTIDE SEQUENCE [LARGE SCALE GENOMIC DNA]</scope>
    <source>
        <strain evidence="1 2">DSM 16996</strain>
    </source>
</reference>
<sequence length="262" mass="29452">MRRLTIVRYLYNQALEQERKGDLVGGLALLPFHDAVELFLQVAAENHPEVKLTKSVEFMAYWPAFATAGLTLPYQEQMRRFNNARVEVKHRGTLPSRHDVEGFRATITAFLADAAPKLFEIEFDSISLSALVRSDEVRSALQAAEAAVREEQFPAALEHAAKAFRLSLRLHRYGDPPLNEDKRLFDPTDVASDVKWRGQEHGSFGRPSKLLDAVADMGQSLGEAITIIAYNLDYDGYRYIRTYGPVVFEMMGIHPAYHAGVG</sequence>
<dbReference type="Proteomes" id="UP000239089">
    <property type="component" value="Unassembled WGS sequence"/>
</dbReference>
<name>A0A2S6N1L2_9HYPH</name>
<evidence type="ECO:0000313" key="2">
    <source>
        <dbReference type="Proteomes" id="UP000239089"/>
    </source>
</evidence>
<dbReference type="EMBL" id="NHSJ01000107">
    <property type="protein sequence ID" value="PPQ28502.1"/>
    <property type="molecule type" value="Genomic_DNA"/>
</dbReference>
<organism evidence="1 2">
    <name type="scientific">Rhodoblastus sphagnicola</name>
    <dbReference type="NCBI Taxonomy" id="333368"/>
    <lineage>
        <taxon>Bacteria</taxon>
        <taxon>Pseudomonadati</taxon>
        <taxon>Pseudomonadota</taxon>
        <taxon>Alphaproteobacteria</taxon>
        <taxon>Hyphomicrobiales</taxon>
        <taxon>Rhodoblastaceae</taxon>
        <taxon>Rhodoblastus</taxon>
    </lineage>
</organism>
<protein>
    <submittedName>
        <fullName evidence="1">Uncharacterized protein</fullName>
    </submittedName>
</protein>
<evidence type="ECO:0000313" key="1">
    <source>
        <dbReference type="EMBL" id="PPQ28502.1"/>
    </source>
</evidence>
<accession>A0A2S6N1L2</accession>
<proteinExistence type="predicted"/>
<keyword evidence="2" id="KW-1185">Reference proteome</keyword>
<dbReference type="AlphaFoldDB" id="A0A2S6N1L2"/>
<gene>
    <name evidence="1" type="ORF">CCR94_17555</name>
</gene>